<dbReference type="Pfam" id="PF10708">
    <property type="entry name" value="DUF2510"/>
    <property type="match status" value="1"/>
</dbReference>
<evidence type="ECO:0000256" key="7">
    <source>
        <dbReference type="SAM" id="Phobius"/>
    </source>
</evidence>
<evidence type="ECO:0000256" key="2">
    <source>
        <dbReference type="ARBA" id="ARBA00022475"/>
    </source>
</evidence>
<comment type="subcellular location">
    <subcellularLocation>
        <location evidence="1">Cell membrane</location>
        <topology evidence="1">Multi-pass membrane protein</topology>
    </subcellularLocation>
</comment>
<feature type="transmembrane region" description="Helical" evidence="7">
    <location>
        <begin position="159"/>
        <end position="182"/>
    </location>
</feature>
<keyword evidence="3 7" id="KW-0812">Transmembrane</keyword>
<dbReference type="InterPro" id="IPR010432">
    <property type="entry name" value="RDD"/>
</dbReference>
<evidence type="ECO:0000259" key="9">
    <source>
        <dbReference type="Pfam" id="PF10708"/>
    </source>
</evidence>
<dbReference type="PANTHER" id="PTHR36115">
    <property type="entry name" value="PROLINE-RICH ANTIGEN HOMOLOG-RELATED"/>
    <property type="match status" value="1"/>
</dbReference>
<feature type="domain" description="RDD" evidence="8">
    <location>
        <begin position="153"/>
        <end position="315"/>
    </location>
</feature>
<feature type="domain" description="DUF2510" evidence="9">
    <location>
        <begin position="6"/>
        <end position="38"/>
    </location>
</feature>
<feature type="region of interest" description="Disordered" evidence="6">
    <location>
        <begin position="1"/>
        <end position="135"/>
    </location>
</feature>
<evidence type="ECO:0000256" key="6">
    <source>
        <dbReference type="SAM" id="MobiDB-lite"/>
    </source>
</evidence>
<keyword evidence="5 7" id="KW-0472">Membrane</keyword>
<organism evidence="10 11">
    <name type="scientific">Kribbella karoonensis</name>
    <dbReference type="NCBI Taxonomy" id="324851"/>
    <lineage>
        <taxon>Bacteria</taxon>
        <taxon>Bacillati</taxon>
        <taxon>Actinomycetota</taxon>
        <taxon>Actinomycetes</taxon>
        <taxon>Propionibacteriales</taxon>
        <taxon>Kribbellaceae</taxon>
        <taxon>Kribbella</taxon>
    </lineage>
</organism>
<evidence type="ECO:0000256" key="3">
    <source>
        <dbReference type="ARBA" id="ARBA00022692"/>
    </source>
</evidence>
<feature type="compositionally biased region" description="Low complexity" evidence="6">
    <location>
        <begin position="59"/>
        <end position="86"/>
    </location>
</feature>
<dbReference type="InterPro" id="IPR051791">
    <property type="entry name" value="Pra-immunoreactive"/>
</dbReference>
<evidence type="ECO:0000313" key="10">
    <source>
        <dbReference type="EMBL" id="GAA1611990.1"/>
    </source>
</evidence>
<dbReference type="RefSeq" id="WP_344200276.1">
    <property type="nucleotide sequence ID" value="NZ_BAAAND010000012.1"/>
</dbReference>
<keyword evidence="2" id="KW-1003">Cell membrane</keyword>
<reference evidence="10 11" key="1">
    <citation type="journal article" date="2019" name="Int. J. Syst. Evol. Microbiol.">
        <title>The Global Catalogue of Microorganisms (GCM) 10K type strain sequencing project: providing services to taxonomists for standard genome sequencing and annotation.</title>
        <authorList>
            <consortium name="The Broad Institute Genomics Platform"/>
            <consortium name="The Broad Institute Genome Sequencing Center for Infectious Disease"/>
            <person name="Wu L."/>
            <person name="Ma J."/>
        </authorList>
    </citation>
    <scope>NUCLEOTIDE SEQUENCE [LARGE SCALE GENOMIC DNA]</scope>
    <source>
        <strain evidence="10 11">JCM 14304</strain>
    </source>
</reference>
<evidence type="ECO:0000313" key="11">
    <source>
        <dbReference type="Proteomes" id="UP001500190"/>
    </source>
</evidence>
<feature type="transmembrane region" description="Helical" evidence="7">
    <location>
        <begin position="217"/>
        <end position="237"/>
    </location>
</feature>
<evidence type="ECO:0000259" key="8">
    <source>
        <dbReference type="Pfam" id="PF06271"/>
    </source>
</evidence>
<proteinExistence type="predicted"/>
<evidence type="ECO:0000256" key="1">
    <source>
        <dbReference type="ARBA" id="ARBA00004651"/>
    </source>
</evidence>
<keyword evidence="4 7" id="KW-1133">Transmembrane helix</keyword>
<dbReference type="EMBL" id="BAAAND010000012">
    <property type="protein sequence ID" value="GAA1611990.1"/>
    <property type="molecule type" value="Genomic_DNA"/>
</dbReference>
<dbReference type="Proteomes" id="UP001500190">
    <property type="component" value="Unassembled WGS sequence"/>
</dbReference>
<feature type="transmembrane region" description="Helical" evidence="7">
    <location>
        <begin position="271"/>
        <end position="296"/>
    </location>
</feature>
<keyword evidence="11" id="KW-1185">Reference proteome</keyword>
<feature type="compositionally biased region" description="Low complexity" evidence="6">
    <location>
        <begin position="94"/>
        <end position="131"/>
    </location>
</feature>
<dbReference type="Pfam" id="PF06271">
    <property type="entry name" value="RDD"/>
    <property type="match status" value="1"/>
</dbReference>
<gene>
    <name evidence="10" type="ORF">GCM10009742_73690</name>
</gene>
<protein>
    <recommendedName>
        <fullName evidence="12">RDD family membrane protein YckC</fullName>
    </recommendedName>
</protein>
<evidence type="ECO:0000256" key="4">
    <source>
        <dbReference type="ARBA" id="ARBA00022989"/>
    </source>
</evidence>
<evidence type="ECO:0000256" key="5">
    <source>
        <dbReference type="ARBA" id="ARBA00023136"/>
    </source>
</evidence>
<dbReference type="InterPro" id="IPR018929">
    <property type="entry name" value="DUF2510"/>
</dbReference>
<evidence type="ECO:0008006" key="12">
    <source>
        <dbReference type="Google" id="ProtNLM"/>
    </source>
</evidence>
<name>A0ABN2EQ98_9ACTN</name>
<sequence length="322" mass="35953">MSSQAAGWYDDPEDPAQQRYWDGNAWTDQRRPQQGPPPLQAQFGQQRPADLPRYGEPAQHGQVYGGQQPQQPPQQDQPRYGQRIPGYQPPPAQPQYGQPQYGQYGQPQYGQPQYGQYGGPQQQYGQPQYGHGQPGYGYPGQRVHTTPDGQMLSGWWRRVFARIIDGIIAGIIGLPLTGYFIYQYSKVLWAYFQDTLDQAAAGTPTTSTTLPPEVYKWMIPATLIGLLVSFVYEYLFLTKKGATPGKMLLGIAVRLRDVPGNPPGIVVLKRYGVYVGISLLSAIPLVGTLFSFLALLNDLWPLWDDKKQALHDKVAATNVVRT</sequence>
<comment type="caution">
    <text evidence="10">The sequence shown here is derived from an EMBL/GenBank/DDBJ whole genome shotgun (WGS) entry which is preliminary data.</text>
</comment>
<accession>A0ABN2EQ98</accession>